<sequence length="322" mass="36235">MTQPAADHAPDSTPTTTPESGVYKTLLESTRAIPWKIDWRTMQFAYIGPQIEPLLGWSVDSWLTAEDWATRIHPEDRERVVNFCIGQSKAGVDHEADYRALTPDGNYVWIRDVVHVLRDDKGETEALVGFMFDISERKKTEEALVALQRKLEEFSFKDGLTGVANRRMFDSVLKQEWSQAQRSGQPLSLILVDIDYFKQYNDHYGHVQGDECLKLVASVLSGAAKRPRDLFARFGGEEFIFVLPETPADAAQLIAERCRELILSEQIAHAASQINPLLTISLGVGTVTPTHDDQVVAFLEGVDRQLYQAKQQGRDRIAAGQY</sequence>
<evidence type="ECO:0000259" key="6">
    <source>
        <dbReference type="PROSITE" id="PS50887"/>
    </source>
</evidence>
<name>A0ABU6K0S6_9RHOO</name>
<dbReference type="InterPro" id="IPR035965">
    <property type="entry name" value="PAS-like_dom_sf"/>
</dbReference>
<dbReference type="PROSITE" id="PS50113">
    <property type="entry name" value="PAC"/>
    <property type="match status" value="1"/>
</dbReference>
<feature type="domain" description="PAC" evidence="5">
    <location>
        <begin position="94"/>
        <end position="146"/>
    </location>
</feature>
<dbReference type="Pfam" id="PF00990">
    <property type="entry name" value="GGDEF"/>
    <property type="match status" value="1"/>
</dbReference>
<feature type="domain" description="GGDEF" evidence="6">
    <location>
        <begin position="185"/>
        <end position="322"/>
    </location>
</feature>
<evidence type="ECO:0000259" key="4">
    <source>
        <dbReference type="PROSITE" id="PS50112"/>
    </source>
</evidence>
<feature type="region of interest" description="Disordered" evidence="3">
    <location>
        <begin position="1"/>
        <end position="21"/>
    </location>
</feature>
<keyword evidence="7" id="KW-0808">Transferase</keyword>
<evidence type="ECO:0000313" key="7">
    <source>
        <dbReference type="EMBL" id="MEC5385061.1"/>
    </source>
</evidence>
<dbReference type="NCBIfam" id="TIGR00229">
    <property type="entry name" value="sensory_box"/>
    <property type="match status" value="1"/>
</dbReference>
<comment type="catalytic activity">
    <reaction evidence="2">
        <text>2 GTP = 3',3'-c-di-GMP + 2 diphosphate</text>
        <dbReference type="Rhea" id="RHEA:24898"/>
        <dbReference type="ChEBI" id="CHEBI:33019"/>
        <dbReference type="ChEBI" id="CHEBI:37565"/>
        <dbReference type="ChEBI" id="CHEBI:58805"/>
        <dbReference type="EC" id="2.7.7.65"/>
    </reaction>
</comment>
<reference evidence="7 8" key="1">
    <citation type="submission" date="2024-01" db="EMBL/GenBank/DDBJ databases">
        <title>Uliginosibacterium soil sp. nov.</title>
        <authorList>
            <person name="Lv Y."/>
        </authorList>
    </citation>
    <scope>NUCLEOTIDE SEQUENCE [LARGE SCALE GENOMIC DNA]</scope>
    <source>
        <strain evidence="7 8">H3</strain>
    </source>
</reference>
<dbReference type="PROSITE" id="PS50112">
    <property type="entry name" value="PAS"/>
    <property type="match status" value="1"/>
</dbReference>
<dbReference type="SMART" id="SM00086">
    <property type="entry name" value="PAC"/>
    <property type="match status" value="1"/>
</dbReference>
<dbReference type="NCBIfam" id="TIGR00254">
    <property type="entry name" value="GGDEF"/>
    <property type="match status" value="1"/>
</dbReference>
<evidence type="ECO:0000313" key="8">
    <source>
        <dbReference type="Proteomes" id="UP001331561"/>
    </source>
</evidence>
<dbReference type="EMBL" id="JAYXHS010000001">
    <property type="protein sequence ID" value="MEC5385061.1"/>
    <property type="molecule type" value="Genomic_DNA"/>
</dbReference>
<gene>
    <name evidence="7" type="ORF">VVD49_04960</name>
</gene>
<evidence type="ECO:0000256" key="2">
    <source>
        <dbReference type="ARBA" id="ARBA00034247"/>
    </source>
</evidence>
<accession>A0ABU6K0S6</accession>
<dbReference type="CDD" id="cd01949">
    <property type="entry name" value="GGDEF"/>
    <property type="match status" value="1"/>
</dbReference>
<dbReference type="InterPro" id="IPR000700">
    <property type="entry name" value="PAS-assoc_C"/>
</dbReference>
<dbReference type="InterPro" id="IPR043128">
    <property type="entry name" value="Rev_trsase/Diguanyl_cyclase"/>
</dbReference>
<organism evidence="7 8">
    <name type="scientific">Uliginosibacterium silvisoli</name>
    <dbReference type="NCBI Taxonomy" id="3114758"/>
    <lineage>
        <taxon>Bacteria</taxon>
        <taxon>Pseudomonadati</taxon>
        <taxon>Pseudomonadota</taxon>
        <taxon>Betaproteobacteria</taxon>
        <taxon>Rhodocyclales</taxon>
        <taxon>Zoogloeaceae</taxon>
        <taxon>Uliginosibacterium</taxon>
    </lineage>
</organism>
<dbReference type="GO" id="GO:0052621">
    <property type="term" value="F:diguanylate cyclase activity"/>
    <property type="evidence" value="ECO:0007669"/>
    <property type="project" value="UniProtKB-EC"/>
</dbReference>
<dbReference type="PANTHER" id="PTHR45138:SF9">
    <property type="entry name" value="DIGUANYLATE CYCLASE DGCM-RELATED"/>
    <property type="match status" value="1"/>
</dbReference>
<dbReference type="InterPro" id="IPR029787">
    <property type="entry name" value="Nucleotide_cyclase"/>
</dbReference>
<feature type="domain" description="PAS" evidence="4">
    <location>
        <begin position="19"/>
        <end position="80"/>
    </location>
</feature>
<dbReference type="SMART" id="SM00267">
    <property type="entry name" value="GGDEF"/>
    <property type="match status" value="1"/>
</dbReference>
<dbReference type="EC" id="2.7.7.65" evidence="1"/>
<dbReference type="Proteomes" id="UP001331561">
    <property type="component" value="Unassembled WGS sequence"/>
</dbReference>
<dbReference type="Pfam" id="PF08447">
    <property type="entry name" value="PAS_3"/>
    <property type="match status" value="1"/>
</dbReference>
<keyword evidence="7" id="KW-0548">Nucleotidyltransferase</keyword>
<dbReference type="SUPFAM" id="SSF55073">
    <property type="entry name" value="Nucleotide cyclase"/>
    <property type="match status" value="1"/>
</dbReference>
<comment type="caution">
    <text evidence="7">The sequence shown here is derived from an EMBL/GenBank/DDBJ whole genome shotgun (WGS) entry which is preliminary data.</text>
</comment>
<protein>
    <recommendedName>
        <fullName evidence="1">diguanylate cyclase</fullName>
        <ecNumber evidence="1">2.7.7.65</ecNumber>
    </recommendedName>
</protein>
<dbReference type="PANTHER" id="PTHR45138">
    <property type="entry name" value="REGULATORY COMPONENTS OF SENSORY TRANSDUCTION SYSTEM"/>
    <property type="match status" value="1"/>
</dbReference>
<dbReference type="InterPro" id="IPR000014">
    <property type="entry name" value="PAS"/>
</dbReference>
<evidence type="ECO:0000256" key="3">
    <source>
        <dbReference type="SAM" id="MobiDB-lite"/>
    </source>
</evidence>
<evidence type="ECO:0000259" key="5">
    <source>
        <dbReference type="PROSITE" id="PS50113"/>
    </source>
</evidence>
<dbReference type="SUPFAM" id="SSF55785">
    <property type="entry name" value="PYP-like sensor domain (PAS domain)"/>
    <property type="match status" value="1"/>
</dbReference>
<dbReference type="InterPro" id="IPR050469">
    <property type="entry name" value="Diguanylate_Cyclase"/>
</dbReference>
<dbReference type="InterPro" id="IPR000160">
    <property type="entry name" value="GGDEF_dom"/>
</dbReference>
<dbReference type="Gene3D" id="3.30.70.270">
    <property type="match status" value="1"/>
</dbReference>
<dbReference type="CDD" id="cd00130">
    <property type="entry name" value="PAS"/>
    <property type="match status" value="1"/>
</dbReference>
<dbReference type="RefSeq" id="WP_327598025.1">
    <property type="nucleotide sequence ID" value="NZ_JAYXHS010000001.1"/>
</dbReference>
<evidence type="ECO:0000256" key="1">
    <source>
        <dbReference type="ARBA" id="ARBA00012528"/>
    </source>
</evidence>
<dbReference type="Gene3D" id="3.30.450.20">
    <property type="entry name" value="PAS domain"/>
    <property type="match status" value="1"/>
</dbReference>
<dbReference type="InterPro" id="IPR013655">
    <property type="entry name" value="PAS_fold_3"/>
</dbReference>
<dbReference type="PROSITE" id="PS50887">
    <property type="entry name" value="GGDEF"/>
    <property type="match status" value="1"/>
</dbReference>
<proteinExistence type="predicted"/>
<dbReference type="InterPro" id="IPR001610">
    <property type="entry name" value="PAC"/>
</dbReference>
<keyword evidence="8" id="KW-1185">Reference proteome</keyword>